<comment type="caution">
    <text evidence="5">The sequence shown here is derived from an EMBL/GenBank/DDBJ whole genome shotgun (WGS) entry which is preliminary data.</text>
</comment>
<feature type="domain" description="DUF4139" evidence="3">
    <location>
        <begin position="221"/>
        <end position="528"/>
    </location>
</feature>
<evidence type="ECO:0000256" key="2">
    <source>
        <dbReference type="SAM" id="MobiDB-lite"/>
    </source>
</evidence>
<dbReference type="PANTHER" id="PTHR31005">
    <property type="entry name" value="DUF4139 DOMAIN-CONTAINING PROTEIN"/>
    <property type="match status" value="1"/>
</dbReference>
<feature type="region of interest" description="Disordered" evidence="2">
    <location>
        <begin position="242"/>
        <end position="277"/>
    </location>
</feature>
<name>A0A9W8MAM0_9AGAR</name>
<feature type="coiled-coil region" evidence="1">
    <location>
        <begin position="102"/>
        <end position="132"/>
    </location>
</feature>
<proteinExistence type="predicted"/>
<sequence>MVAPLPTSALGSSSSVVNEVKLDSLTQSKIVNVSLYSNRAEVSRAYTKFKVAPGQNQVVLSSLPNLLDRTSIRVEGCGAASIQDVTISREIAPRPPTTSPKLRELQVQKEDLENALRRCKKTQDVLESYINKLNFNKQSLSEGKVDILPVIDSYDEAAEKYDKKEMGLRRQLKTLELEMDEERALLSASVSSVDPLRSMMATVSIFAESEGDLEVVLKYAMLGNASWTALYDIRVNTEAQEQPVEAESYSADRATAASEASSDECEEEDGGASTQPAVHATAAVTSKGSVNATFRVPGLITIPSDGVAHNVTVATLTPEAKLTWLSVPSADSRVHLTAVLKNTSEYTLPEGSSGITVDGSFISKSTVPLVSPQESFTCALGLDPSIRIAYDPRAKKASQSGIISKTSSTVFTQRISVHNTKSIAVDNLKIVDRIPVSEDSQITVKLISPVLPTNSTSAGSSLNLSAITGTLTKRVKLADGVVAQWYGADEETTNVEYLGKDGKVQWLCSLPSQKKVDLTLQWEVSVPKEAVVVGL</sequence>
<evidence type="ECO:0000313" key="6">
    <source>
        <dbReference type="Proteomes" id="UP001140091"/>
    </source>
</evidence>
<feature type="compositionally biased region" description="Acidic residues" evidence="2">
    <location>
        <begin position="261"/>
        <end position="270"/>
    </location>
</feature>
<evidence type="ECO:0008006" key="7">
    <source>
        <dbReference type="Google" id="ProtNLM"/>
    </source>
</evidence>
<evidence type="ECO:0000313" key="5">
    <source>
        <dbReference type="EMBL" id="KAJ2922103.1"/>
    </source>
</evidence>
<organism evidence="5 6">
    <name type="scientific">Candolleomyces eurysporus</name>
    <dbReference type="NCBI Taxonomy" id="2828524"/>
    <lineage>
        <taxon>Eukaryota</taxon>
        <taxon>Fungi</taxon>
        <taxon>Dikarya</taxon>
        <taxon>Basidiomycota</taxon>
        <taxon>Agaricomycotina</taxon>
        <taxon>Agaricomycetes</taxon>
        <taxon>Agaricomycetidae</taxon>
        <taxon>Agaricales</taxon>
        <taxon>Agaricineae</taxon>
        <taxon>Psathyrellaceae</taxon>
        <taxon>Candolleomyces</taxon>
    </lineage>
</organism>
<evidence type="ECO:0000259" key="3">
    <source>
        <dbReference type="Pfam" id="PF13598"/>
    </source>
</evidence>
<dbReference type="PANTHER" id="PTHR31005:SF8">
    <property type="entry name" value="DUF4139 DOMAIN-CONTAINING PROTEIN"/>
    <property type="match status" value="1"/>
</dbReference>
<feature type="non-terminal residue" evidence="5">
    <location>
        <position position="1"/>
    </location>
</feature>
<gene>
    <name evidence="5" type="ORF">H1R20_g14982</name>
</gene>
<protein>
    <recommendedName>
        <fullName evidence="7">Mucoidy inhibitor A</fullName>
    </recommendedName>
</protein>
<dbReference type="InterPro" id="IPR025554">
    <property type="entry name" value="DUF4140"/>
</dbReference>
<feature type="coiled-coil region" evidence="1">
    <location>
        <begin position="158"/>
        <end position="185"/>
    </location>
</feature>
<keyword evidence="1" id="KW-0175">Coiled coil</keyword>
<dbReference type="InterPro" id="IPR011935">
    <property type="entry name" value="CHP02231"/>
</dbReference>
<dbReference type="EMBL" id="JANBPK010001514">
    <property type="protein sequence ID" value="KAJ2922103.1"/>
    <property type="molecule type" value="Genomic_DNA"/>
</dbReference>
<feature type="domain" description="DUF4140" evidence="4">
    <location>
        <begin position="33"/>
        <end position="131"/>
    </location>
</feature>
<feature type="compositionally biased region" description="Low complexity" evidence="2">
    <location>
        <begin position="251"/>
        <end position="260"/>
    </location>
</feature>
<dbReference type="Proteomes" id="UP001140091">
    <property type="component" value="Unassembled WGS sequence"/>
</dbReference>
<evidence type="ECO:0000259" key="4">
    <source>
        <dbReference type="Pfam" id="PF13600"/>
    </source>
</evidence>
<dbReference type="Pfam" id="PF13600">
    <property type="entry name" value="DUF4140"/>
    <property type="match status" value="1"/>
</dbReference>
<dbReference type="OrthoDB" id="10068793at2759"/>
<evidence type="ECO:0000256" key="1">
    <source>
        <dbReference type="SAM" id="Coils"/>
    </source>
</evidence>
<dbReference type="AlphaFoldDB" id="A0A9W8MAM0"/>
<accession>A0A9W8MAM0</accession>
<dbReference type="NCBIfam" id="TIGR02231">
    <property type="entry name" value="mucoidy inhibitor MuiA family protein"/>
    <property type="match status" value="1"/>
</dbReference>
<keyword evidence="6" id="KW-1185">Reference proteome</keyword>
<dbReference type="InterPro" id="IPR037291">
    <property type="entry name" value="DUF4139"/>
</dbReference>
<reference evidence="5" key="1">
    <citation type="submission" date="2022-06" db="EMBL/GenBank/DDBJ databases">
        <title>Genome Sequence of Candolleomyces eurysporus.</title>
        <authorList>
            <person name="Buettner E."/>
        </authorList>
    </citation>
    <scope>NUCLEOTIDE SEQUENCE</scope>
    <source>
        <strain evidence="5">VTCC 930004</strain>
    </source>
</reference>
<dbReference type="Pfam" id="PF13598">
    <property type="entry name" value="DUF4139"/>
    <property type="match status" value="1"/>
</dbReference>